<name>A0A7J7UX98_RHIFE</name>
<accession>A0A7J7UX98</accession>
<evidence type="ECO:0000313" key="2">
    <source>
        <dbReference type="Proteomes" id="UP000585614"/>
    </source>
</evidence>
<reference evidence="1 2" key="1">
    <citation type="journal article" date="2020" name="Nature">
        <title>Six reference-quality genomes reveal evolution of bat adaptations.</title>
        <authorList>
            <person name="Jebb D."/>
            <person name="Huang Z."/>
            <person name="Pippel M."/>
            <person name="Hughes G.M."/>
            <person name="Lavrichenko K."/>
            <person name="Devanna P."/>
            <person name="Winkler S."/>
            <person name="Jermiin L.S."/>
            <person name="Skirmuntt E.C."/>
            <person name="Katzourakis A."/>
            <person name="Burkitt-Gray L."/>
            <person name="Ray D.A."/>
            <person name="Sullivan K.A.M."/>
            <person name="Roscito J.G."/>
            <person name="Kirilenko B.M."/>
            <person name="Davalos L.M."/>
            <person name="Corthals A.P."/>
            <person name="Power M.L."/>
            <person name="Jones G."/>
            <person name="Ransome R.D."/>
            <person name="Dechmann D.K.N."/>
            <person name="Locatelli A.G."/>
            <person name="Puechmaille S.J."/>
            <person name="Fedrigo O."/>
            <person name="Jarvis E.D."/>
            <person name="Hiller M."/>
            <person name="Vernes S.C."/>
            <person name="Myers E.W."/>
            <person name="Teeling E.C."/>
        </authorList>
    </citation>
    <scope>NUCLEOTIDE SEQUENCE [LARGE SCALE GENOMIC DNA]</scope>
    <source>
        <strain evidence="1">MRhiFer1</strain>
        <tissue evidence="1">Lung</tissue>
    </source>
</reference>
<dbReference type="AlphaFoldDB" id="A0A7J7UX98"/>
<dbReference type="Proteomes" id="UP000585614">
    <property type="component" value="Unassembled WGS sequence"/>
</dbReference>
<sequence>MWTSSQMNNGGSWSMSQGRLDTLHPHGDSVVQAHSTASLVLRYPLAQLGVRELPELGEDEDPLACFLTMLHERESHLYCIYLEKGLQHFIWVHFRAAVQYYGGERQVACAPCFNPENPNQ</sequence>
<evidence type="ECO:0000313" key="1">
    <source>
        <dbReference type="EMBL" id="KAF6317412.1"/>
    </source>
</evidence>
<organism evidence="1 2">
    <name type="scientific">Rhinolophus ferrumequinum</name>
    <name type="common">Greater horseshoe bat</name>
    <dbReference type="NCBI Taxonomy" id="59479"/>
    <lineage>
        <taxon>Eukaryota</taxon>
        <taxon>Metazoa</taxon>
        <taxon>Chordata</taxon>
        <taxon>Craniata</taxon>
        <taxon>Vertebrata</taxon>
        <taxon>Euteleostomi</taxon>
        <taxon>Mammalia</taxon>
        <taxon>Eutheria</taxon>
        <taxon>Laurasiatheria</taxon>
        <taxon>Chiroptera</taxon>
        <taxon>Yinpterochiroptera</taxon>
        <taxon>Rhinolophoidea</taxon>
        <taxon>Rhinolophidae</taxon>
        <taxon>Rhinolophinae</taxon>
        <taxon>Rhinolophus</taxon>
    </lineage>
</organism>
<comment type="caution">
    <text evidence="1">The sequence shown here is derived from an EMBL/GenBank/DDBJ whole genome shotgun (WGS) entry which is preliminary data.</text>
</comment>
<protein>
    <submittedName>
        <fullName evidence="1">Uncharacterized protein</fullName>
    </submittedName>
</protein>
<dbReference type="EMBL" id="JACAGC010000015">
    <property type="protein sequence ID" value="KAF6317412.1"/>
    <property type="molecule type" value="Genomic_DNA"/>
</dbReference>
<proteinExistence type="predicted"/>
<gene>
    <name evidence="1" type="ORF">mRhiFer1_008474</name>
</gene>